<sequence length="496" mass="54824">MLDTTFAGRYAIVAPPPTPNGDLHVGHIAGPYFGADVLRRYLKLRGQTAVCALSVDLNQSYVVTTAERLRTDPITLARRSHDEISKTLGMSGIEFDVVGMPDADYGSYVSDWFKDLYASGALEKQTRAVPFDPERQRFLFESYASGRCPTCLAGTNGNICEACGHPNDALDLFGLYPTGGMAGDALETREITEYVLPLENYRDMLWEHLTRHIPERRPMLRRLIGELFARPLPDFPVTFNSDWGQAAPFPGAEGSVINVWAEMVPGHYYWLSQAHGRDGGMLKDDGATSYVQFLGFDNSFFYCVAQLALALAARRAGMDHLLPDAFVTNEFYLMENFKFSTSQGHLIWARDMLAEADRDELRFYLAWSNPEYNQANFTVADFEKVVDKKLRRPFAALFADLPVTGAVDPGSREAGAVLDRFASAYQPEHFSLRTVAQTIANGLDFALASDGPRRTEIAAALAVGMAPIMPDTAARLWAACGQNGPLAWPERSAEVA</sequence>
<dbReference type="Gene3D" id="2.20.28.20">
    <property type="entry name" value="Methionyl-tRNA synthetase, Zn-domain"/>
    <property type="match status" value="1"/>
</dbReference>
<dbReference type="PROSITE" id="PS00178">
    <property type="entry name" value="AA_TRNA_LIGASE_I"/>
    <property type="match status" value="1"/>
</dbReference>
<evidence type="ECO:0000256" key="5">
    <source>
        <dbReference type="ARBA" id="ARBA00023146"/>
    </source>
</evidence>
<dbReference type="RefSeq" id="WP_154155207.1">
    <property type="nucleotide sequence ID" value="NZ_SZWE01000003.1"/>
</dbReference>
<keyword evidence="5 7" id="KW-0030">Aminoacyl-tRNA synthetase</keyword>
<evidence type="ECO:0000256" key="2">
    <source>
        <dbReference type="ARBA" id="ARBA00022741"/>
    </source>
</evidence>
<dbReference type="InterPro" id="IPR023458">
    <property type="entry name" value="Met-tRNA_ligase_1"/>
</dbReference>
<dbReference type="GO" id="GO:0005829">
    <property type="term" value="C:cytosol"/>
    <property type="evidence" value="ECO:0007669"/>
    <property type="project" value="TreeGrafter"/>
</dbReference>
<proteinExistence type="inferred from homology"/>
<keyword evidence="3 7" id="KW-0067">ATP-binding</keyword>
<gene>
    <name evidence="9" type="ORF">FDP25_16770</name>
</gene>
<dbReference type="InterPro" id="IPR014729">
    <property type="entry name" value="Rossmann-like_a/b/a_fold"/>
</dbReference>
<dbReference type="GO" id="GO:0004825">
    <property type="term" value="F:methionine-tRNA ligase activity"/>
    <property type="evidence" value="ECO:0007669"/>
    <property type="project" value="UniProtKB-EC"/>
</dbReference>
<dbReference type="PANTHER" id="PTHR45765">
    <property type="entry name" value="METHIONINE--TRNA LIGASE"/>
    <property type="match status" value="1"/>
</dbReference>
<comment type="similarity">
    <text evidence="7">Belongs to the class-I aminoacyl-tRNA synthetase family.</text>
</comment>
<evidence type="ECO:0000256" key="4">
    <source>
        <dbReference type="ARBA" id="ARBA00022917"/>
    </source>
</evidence>
<dbReference type="OrthoDB" id="9810191at2"/>
<dbReference type="Pfam" id="PF09334">
    <property type="entry name" value="tRNA-synt_1g"/>
    <property type="match status" value="1"/>
</dbReference>
<evidence type="ECO:0000313" key="9">
    <source>
        <dbReference type="EMBL" id="MRU17096.1"/>
    </source>
</evidence>
<reference evidence="9 10" key="1">
    <citation type="submission" date="2019-05" db="EMBL/GenBank/DDBJ databases">
        <title>Roseovarius bejariae sp. nov., a moderately halophylic bacterium isolated from a saline soil in Rambla Salada (Murcia).</title>
        <authorList>
            <person name="Castro D.J."/>
            <person name="Gomez-Altuve A."/>
            <person name="Reina J.C."/>
            <person name="Rodriguez M."/>
            <person name="Sampedro I."/>
            <person name="Llamas I."/>
            <person name="Martinez-Checa F."/>
        </authorList>
    </citation>
    <scope>NUCLEOTIDE SEQUENCE [LARGE SCALE GENOMIC DNA]</scope>
    <source>
        <strain evidence="9 10">A21</strain>
    </source>
</reference>
<keyword evidence="1 7" id="KW-0436">Ligase</keyword>
<keyword evidence="10" id="KW-1185">Reference proteome</keyword>
<dbReference type="InterPro" id="IPR029038">
    <property type="entry name" value="MetRS_Zn"/>
</dbReference>
<keyword evidence="4 7" id="KW-0648">Protein biosynthesis</keyword>
<dbReference type="Gene3D" id="3.40.50.620">
    <property type="entry name" value="HUPs"/>
    <property type="match status" value="1"/>
</dbReference>
<dbReference type="GO" id="GO:0006431">
    <property type="term" value="P:methionyl-tRNA aminoacylation"/>
    <property type="evidence" value="ECO:0007669"/>
    <property type="project" value="TreeGrafter"/>
</dbReference>
<dbReference type="PANTHER" id="PTHR45765:SF1">
    <property type="entry name" value="METHIONINE--TRNA LIGASE, CYTOPLASMIC"/>
    <property type="match status" value="1"/>
</dbReference>
<dbReference type="EMBL" id="SZWE01000003">
    <property type="protein sequence ID" value="MRU17096.1"/>
    <property type="molecule type" value="Genomic_DNA"/>
</dbReference>
<dbReference type="Proteomes" id="UP000564704">
    <property type="component" value="Unassembled WGS sequence"/>
</dbReference>
<protein>
    <recommendedName>
        <fullName evidence="8">Methionyl/Leucyl tRNA synthetase domain-containing protein</fullName>
    </recommendedName>
</protein>
<dbReference type="InterPro" id="IPR001412">
    <property type="entry name" value="aa-tRNA-synth_I_CS"/>
</dbReference>
<evidence type="ECO:0000256" key="6">
    <source>
        <dbReference type="ARBA" id="ARBA00047364"/>
    </source>
</evidence>
<feature type="domain" description="Methionyl/Leucyl tRNA synthetase" evidence="8">
    <location>
        <begin position="13"/>
        <end position="391"/>
    </location>
</feature>
<dbReference type="GO" id="GO:0005524">
    <property type="term" value="F:ATP binding"/>
    <property type="evidence" value="ECO:0007669"/>
    <property type="project" value="UniProtKB-KW"/>
</dbReference>
<evidence type="ECO:0000259" key="8">
    <source>
        <dbReference type="Pfam" id="PF09334"/>
    </source>
</evidence>
<comment type="catalytic activity">
    <reaction evidence="6">
        <text>tRNA(Met) + L-methionine + ATP = L-methionyl-tRNA(Met) + AMP + diphosphate</text>
        <dbReference type="Rhea" id="RHEA:13481"/>
        <dbReference type="Rhea" id="RHEA-COMP:9667"/>
        <dbReference type="Rhea" id="RHEA-COMP:9698"/>
        <dbReference type="ChEBI" id="CHEBI:30616"/>
        <dbReference type="ChEBI" id="CHEBI:33019"/>
        <dbReference type="ChEBI" id="CHEBI:57844"/>
        <dbReference type="ChEBI" id="CHEBI:78442"/>
        <dbReference type="ChEBI" id="CHEBI:78530"/>
        <dbReference type="ChEBI" id="CHEBI:456215"/>
        <dbReference type="EC" id="6.1.1.10"/>
    </reaction>
</comment>
<organism evidence="9 10">
    <name type="scientific">Roseovarius bejariae</name>
    <dbReference type="NCBI Taxonomy" id="2576383"/>
    <lineage>
        <taxon>Bacteria</taxon>
        <taxon>Pseudomonadati</taxon>
        <taxon>Pseudomonadota</taxon>
        <taxon>Alphaproteobacteria</taxon>
        <taxon>Rhodobacterales</taxon>
        <taxon>Roseobacteraceae</taxon>
        <taxon>Roseovarius</taxon>
    </lineage>
</organism>
<keyword evidence="2 7" id="KW-0547">Nucleotide-binding</keyword>
<accession>A0A844D1A5</accession>
<evidence type="ECO:0000313" key="10">
    <source>
        <dbReference type="Proteomes" id="UP000564704"/>
    </source>
</evidence>
<name>A0A844D1A5_9RHOB</name>
<dbReference type="AlphaFoldDB" id="A0A844D1A5"/>
<dbReference type="SUPFAM" id="SSF52374">
    <property type="entry name" value="Nucleotidylyl transferase"/>
    <property type="match status" value="1"/>
</dbReference>
<comment type="caution">
    <text evidence="9">The sequence shown here is derived from an EMBL/GenBank/DDBJ whole genome shotgun (WGS) entry which is preliminary data.</text>
</comment>
<evidence type="ECO:0000256" key="3">
    <source>
        <dbReference type="ARBA" id="ARBA00022840"/>
    </source>
</evidence>
<evidence type="ECO:0000256" key="1">
    <source>
        <dbReference type="ARBA" id="ARBA00022598"/>
    </source>
</evidence>
<evidence type="ECO:0000256" key="7">
    <source>
        <dbReference type="RuleBase" id="RU363039"/>
    </source>
</evidence>
<dbReference type="InterPro" id="IPR015413">
    <property type="entry name" value="Methionyl/Leucyl_tRNA_Synth"/>
</dbReference>